<protein>
    <submittedName>
        <fullName evidence="2">Uncharacterized protein</fullName>
    </submittedName>
</protein>
<evidence type="ECO:0000256" key="1">
    <source>
        <dbReference type="SAM" id="Phobius"/>
    </source>
</evidence>
<dbReference type="RefSeq" id="WP_100867275.1">
    <property type="nucleotide sequence ID" value="NZ_PHUF01000004.1"/>
</dbReference>
<keyword evidence="3" id="KW-1185">Reference proteome</keyword>
<feature type="transmembrane region" description="Helical" evidence="1">
    <location>
        <begin position="66"/>
        <end position="83"/>
    </location>
</feature>
<name>A0A2N0H661_9SPHN</name>
<accession>A0A2N0H661</accession>
<sequence>MDDLDVIEIRRLDPRDVCGWVSLMSTVVNIVYSVFNALYTIDALISISVVLGILSLLNRNRLIPKLSLGLLALHLTTVFVLRIV</sequence>
<gene>
    <name evidence="2" type="ORF">B0I00_2016</name>
</gene>
<evidence type="ECO:0000313" key="2">
    <source>
        <dbReference type="EMBL" id="PKB14428.1"/>
    </source>
</evidence>
<dbReference type="EMBL" id="PHUF01000004">
    <property type="protein sequence ID" value="PKB14428.1"/>
    <property type="molecule type" value="Genomic_DNA"/>
</dbReference>
<evidence type="ECO:0000313" key="3">
    <source>
        <dbReference type="Proteomes" id="UP000232587"/>
    </source>
</evidence>
<dbReference type="AlphaFoldDB" id="A0A2N0H661"/>
<dbReference type="Proteomes" id="UP000232587">
    <property type="component" value="Unassembled WGS sequence"/>
</dbReference>
<organism evidence="2 3">
    <name type="scientific">Novosphingobium kunmingense</name>
    <dbReference type="NCBI Taxonomy" id="1211806"/>
    <lineage>
        <taxon>Bacteria</taxon>
        <taxon>Pseudomonadati</taxon>
        <taxon>Pseudomonadota</taxon>
        <taxon>Alphaproteobacteria</taxon>
        <taxon>Sphingomonadales</taxon>
        <taxon>Sphingomonadaceae</taxon>
        <taxon>Novosphingobium</taxon>
    </lineage>
</organism>
<proteinExistence type="predicted"/>
<keyword evidence="1" id="KW-1133">Transmembrane helix</keyword>
<comment type="caution">
    <text evidence="2">The sequence shown here is derived from an EMBL/GenBank/DDBJ whole genome shotgun (WGS) entry which is preliminary data.</text>
</comment>
<keyword evidence="1" id="KW-0472">Membrane</keyword>
<reference evidence="2 3" key="1">
    <citation type="submission" date="2017-11" db="EMBL/GenBank/DDBJ databases">
        <title>Genomic Encyclopedia of Type Strains, Phase III (KMG-III): the genomes of soil and plant-associated and newly described type strains.</title>
        <authorList>
            <person name="Whitman W."/>
        </authorList>
    </citation>
    <scope>NUCLEOTIDE SEQUENCE [LARGE SCALE GENOMIC DNA]</scope>
    <source>
        <strain evidence="2 3">CGMCC 1.12274</strain>
    </source>
</reference>
<feature type="transmembrane region" description="Helical" evidence="1">
    <location>
        <begin position="30"/>
        <end position="54"/>
    </location>
</feature>
<keyword evidence="1" id="KW-0812">Transmembrane</keyword>